<accession>A0ABX2TMS1</accession>
<dbReference type="InterPro" id="IPR011330">
    <property type="entry name" value="Glyco_hydro/deAcase_b/a-brl"/>
</dbReference>
<organism evidence="2 3">
    <name type="scientific">Azospirillum oleiclasticum</name>
    <dbReference type="NCBI Taxonomy" id="2735135"/>
    <lineage>
        <taxon>Bacteria</taxon>
        <taxon>Pseudomonadati</taxon>
        <taxon>Pseudomonadota</taxon>
        <taxon>Alphaproteobacteria</taxon>
        <taxon>Rhodospirillales</taxon>
        <taxon>Azospirillaceae</taxon>
        <taxon>Azospirillum</taxon>
    </lineage>
</organism>
<feature type="region of interest" description="Disordered" evidence="1">
    <location>
        <begin position="1"/>
        <end position="20"/>
    </location>
</feature>
<dbReference type="InterPro" id="IPR006837">
    <property type="entry name" value="Divergent_DAC"/>
</dbReference>
<evidence type="ECO:0000256" key="1">
    <source>
        <dbReference type="SAM" id="MobiDB-lite"/>
    </source>
</evidence>
<dbReference type="EMBL" id="JABFDB010000045">
    <property type="protein sequence ID" value="NYZ24829.1"/>
    <property type="molecule type" value="Genomic_DNA"/>
</dbReference>
<gene>
    <name evidence="2" type="ORF">HND93_34430</name>
</gene>
<sequence>EAPPAVVAALPPPLPPEVPRPALPPGAPPWLKNAVPAKMPPAGHPAVVIVIDDLGVDRKRSNRVVQLPGPLTLAWLPYARELPEQARAARARGHELLIHVPMEPSVKADPGPNALLVTLDRPEIAKRLEQAFASFDGYVGINNHMGSRFTADRARMAPVIAELHRRGLLWLDSRTTPNSAGLTLAQEQGVPHLGRDVFLDNEQSVPAIRAELARLESVARKQGWGVAIGHPHDTTIEALASWLPDAQKRGFTLVPVSAVVRARQAGG</sequence>
<dbReference type="PANTHER" id="PTHR30105:SF2">
    <property type="entry name" value="DIVERGENT POLYSACCHARIDE DEACETYLASE SUPERFAMILY"/>
    <property type="match status" value="1"/>
</dbReference>
<proteinExistence type="predicted"/>
<dbReference type="Gene3D" id="3.20.20.370">
    <property type="entry name" value="Glycoside hydrolase/deacetylase"/>
    <property type="match status" value="1"/>
</dbReference>
<protein>
    <submittedName>
        <fullName evidence="2">Divergent polysaccharide deacetylase family protein</fullName>
    </submittedName>
</protein>
<feature type="compositionally biased region" description="Pro residues" evidence="1">
    <location>
        <begin position="10"/>
        <end position="20"/>
    </location>
</feature>
<keyword evidence="3" id="KW-1185">Reference proteome</keyword>
<name>A0ABX2TMS1_9PROT</name>
<dbReference type="SUPFAM" id="SSF88713">
    <property type="entry name" value="Glycoside hydrolase/deacetylase"/>
    <property type="match status" value="1"/>
</dbReference>
<evidence type="ECO:0000313" key="3">
    <source>
        <dbReference type="Proteomes" id="UP000584642"/>
    </source>
</evidence>
<dbReference type="RefSeq" id="WP_180286598.1">
    <property type="nucleotide sequence ID" value="NZ_JABFDB010000045.1"/>
</dbReference>
<dbReference type="PANTHER" id="PTHR30105">
    <property type="entry name" value="UNCHARACTERIZED YIBQ-RELATED"/>
    <property type="match status" value="1"/>
</dbReference>
<reference evidence="2 3" key="1">
    <citation type="submission" date="2020-05" db="EMBL/GenBank/DDBJ databases">
        <title>Azospirillum oleiclasticum sp. nov, a nitrogen-fixing and heavy crude oil-emulsifying bacterium isolated from the crude oil of Yumen Oilfield.</title>
        <authorList>
            <person name="Wu D."/>
            <person name="Cai M."/>
            <person name="Zhang X."/>
        </authorList>
    </citation>
    <scope>NUCLEOTIDE SEQUENCE [LARGE SCALE GENOMIC DNA]</scope>
    <source>
        <strain evidence="2 3">ROY-1-1-2</strain>
    </source>
</reference>
<dbReference type="CDD" id="cd10936">
    <property type="entry name" value="CE4_DAC2"/>
    <property type="match status" value="1"/>
</dbReference>
<dbReference type="Proteomes" id="UP000584642">
    <property type="component" value="Unassembled WGS sequence"/>
</dbReference>
<feature type="non-terminal residue" evidence="2">
    <location>
        <position position="1"/>
    </location>
</feature>
<evidence type="ECO:0000313" key="2">
    <source>
        <dbReference type="EMBL" id="NYZ24829.1"/>
    </source>
</evidence>
<comment type="caution">
    <text evidence="2">The sequence shown here is derived from an EMBL/GenBank/DDBJ whole genome shotgun (WGS) entry which is preliminary data.</text>
</comment>
<dbReference type="Pfam" id="PF04748">
    <property type="entry name" value="Polysacc_deac_2"/>
    <property type="match status" value="1"/>
</dbReference>